<protein>
    <submittedName>
        <fullName evidence="1">Uncharacterized protein</fullName>
    </submittedName>
</protein>
<sequence>MRVSKHQDWTPEEDKTIKSYFKSEKTQQQIAVELNQGSSTSQVKVDQIRERTEELRLVEKAAPYTEAEQTMIVSGAQLWEISQGDCSRKKTSDGVLFRVWAPGMESFGAQSLPDYCEFGEHITTAVKSWVEQTGSKRTTDAVVARLNLTAAETAVLWTDEEDAALMTEALKSATETTRTDKDIIQRIEYLGLNLGPGPNPGCKNHSSLSLQGSHLDL</sequence>
<evidence type="ECO:0000313" key="1">
    <source>
        <dbReference type="EMBL" id="KAJ4267707.1"/>
    </source>
</evidence>
<name>A0A9W8SBP3_9HYPO</name>
<dbReference type="AlphaFoldDB" id="A0A9W8SBP3"/>
<comment type="caution">
    <text evidence="1">The sequence shown here is derived from an EMBL/GenBank/DDBJ whole genome shotgun (WGS) entry which is preliminary data.</text>
</comment>
<dbReference type="Proteomes" id="UP001152049">
    <property type="component" value="Unassembled WGS sequence"/>
</dbReference>
<gene>
    <name evidence="1" type="ORF">NW762_003821</name>
</gene>
<proteinExistence type="predicted"/>
<accession>A0A9W8SBP3</accession>
<organism evidence="1 2">
    <name type="scientific">Fusarium torreyae</name>
    <dbReference type="NCBI Taxonomy" id="1237075"/>
    <lineage>
        <taxon>Eukaryota</taxon>
        <taxon>Fungi</taxon>
        <taxon>Dikarya</taxon>
        <taxon>Ascomycota</taxon>
        <taxon>Pezizomycotina</taxon>
        <taxon>Sordariomycetes</taxon>
        <taxon>Hypocreomycetidae</taxon>
        <taxon>Hypocreales</taxon>
        <taxon>Nectriaceae</taxon>
        <taxon>Fusarium</taxon>
    </lineage>
</organism>
<dbReference type="OrthoDB" id="5106194at2759"/>
<dbReference type="EMBL" id="JAOQAZ010000004">
    <property type="protein sequence ID" value="KAJ4267707.1"/>
    <property type="molecule type" value="Genomic_DNA"/>
</dbReference>
<keyword evidence="2" id="KW-1185">Reference proteome</keyword>
<evidence type="ECO:0000313" key="2">
    <source>
        <dbReference type="Proteomes" id="UP001152049"/>
    </source>
</evidence>
<reference evidence="1" key="1">
    <citation type="submission" date="2022-09" db="EMBL/GenBank/DDBJ databases">
        <title>Fusarium specimens isolated from Avocado Roots.</title>
        <authorList>
            <person name="Stajich J."/>
            <person name="Roper C."/>
            <person name="Heimlech-Rivalta G."/>
        </authorList>
    </citation>
    <scope>NUCLEOTIDE SEQUENCE</scope>
    <source>
        <strain evidence="1">CF00136</strain>
    </source>
</reference>